<name>W1P2P5_AMBTC</name>
<reference evidence="3" key="1">
    <citation type="journal article" date="2013" name="Science">
        <title>The Amborella genome and the evolution of flowering plants.</title>
        <authorList>
            <consortium name="Amborella Genome Project"/>
        </authorList>
    </citation>
    <scope>NUCLEOTIDE SEQUENCE [LARGE SCALE GENOMIC DNA]</scope>
</reference>
<sequence length="124" mass="14155">MEALDVRIAPSRSEVFSGKISKLIQSTTILEYQKEFHSLSDRVRGLSEGYLINLYFSLLKEEIQLDVQKLQSTTLPEVFSLAKIHEEEMNVKKKVEFRKPHQGCGSRHSSKPIPTIRKLTPAEA</sequence>
<dbReference type="OMA" id="EFRKPHQ"/>
<accession>W1P2P5</accession>
<protein>
    <recommendedName>
        <fullName evidence="4">Retrotransposon gag domain-containing protein</fullName>
    </recommendedName>
</protein>
<dbReference type="HOGENOM" id="CLU_2006993_0_0_1"/>
<evidence type="ECO:0000256" key="1">
    <source>
        <dbReference type="SAM" id="MobiDB-lite"/>
    </source>
</evidence>
<evidence type="ECO:0008006" key="4">
    <source>
        <dbReference type="Google" id="ProtNLM"/>
    </source>
</evidence>
<evidence type="ECO:0000313" key="3">
    <source>
        <dbReference type="Proteomes" id="UP000017836"/>
    </source>
</evidence>
<proteinExistence type="predicted"/>
<gene>
    <name evidence="2" type="ORF">AMTR_s00089p00115940</name>
</gene>
<feature type="region of interest" description="Disordered" evidence="1">
    <location>
        <begin position="98"/>
        <end position="124"/>
    </location>
</feature>
<evidence type="ECO:0000313" key="2">
    <source>
        <dbReference type="EMBL" id="ERN01866.1"/>
    </source>
</evidence>
<dbReference type="AlphaFoldDB" id="W1P2P5"/>
<dbReference type="Proteomes" id="UP000017836">
    <property type="component" value="Unassembled WGS sequence"/>
</dbReference>
<dbReference type="EMBL" id="KI394680">
    <property type="protein sequence ID" value="ERN01866.1"/>
    <property type="molecule type" value="Genomic_DNA"/>
</dbReference>
<keyword evidence="3" id="KW-1185">Reference proteome</keyword>
<organism evidence="2 3">
    <name type="scientific">Amborella trichopoda</name>
    <dbReference type="NCBI Taxonomy" id="13333"/>
    <lineage>
        <taxon>Eukaryota</taxon>
        <taxon>Viridiplantae</taxon>
        <taxon>Streptophyta</taxon>
        <taxon>Embryophyta</taxon>
        <taxon>Tracheophyta</taxon>
        <taxon>Spermatophyta</taxon>
        <taxon>Magnoliopsida</taxon>
        <taxon>Amborellales</taxon>
        <taxon>Amborellaceae</taxon>
        <taxon>Amborella</taxon>
    </lineage>
</organism>
<dbReference type="Gramene" id="ERN01866">
    <property type="protein sequence ID" value="ERN01866"/>
    <property type="gene ID" value="AMTR_s00089p00115940"/>
</dbReference>